<reference evidence="6 9" key="2">
    <citation type="submission" date="2019-07" db="EMBL/GenBank/DDBJ databases">
        <title>Whole genome shotgun sequence of Halolactibacillus halophilus NBRC 100868.</title>
        <authorList>
            <person name="Hosoyama A."/>
            <person name="Uohara A."/>
            <person name="Ohji S."/>
            <person name="Ichikawa N."/>
        </authorList>
    </citation>
    <scope>NUCLEOTIDE SEQUENCE [LARGE SCALE GENOMIC DNA]</scope>
    <source>
        <strain evidence="6 9">NBRC 100868</strain>
    </source>
</reference>
<protein>
    <submittedName>
        <fullName evidence="7">Fic family protein</fullName>
    </submittedName>
</protein>
<feature type="binding site" evidence="1">
    <location>
        <begin position="208"/>
        <end position="214"/>
    </location>
    <ligand>
        <name>ATP</name>
        <dbReference type="ChEBI" id="CHEBI:30616"/>
    </ligand>
</feature>
<evidence type="ECO:0000256" key="1">
    <source>
        <dbReference type="PIRSR" id="PIRSR038925-1"/>
    </source>
</evidence>
<proteinExistence type="predicted"/>
<feature type="binding site" evidence="1">
    <location>
        <position position="245"/>
    </location>
    <ligand>
        <name>ATP</name>
        <dbReference type="ChEBI" id="CHEBI:30616"/>
    </ligand>
</feature>
<dbReference type="RefSeq" id="WP_089830129.1">
    <property type="nucleotide sequence ID" value="NZ_BJWI01000004.1"/>
</dbReference>
<dbReference type="Proteomes" id="UP000242243">
    <property type="component" value="Unassembled WGS sequence"/>
</dbReference>
<feature type="active site" evidence="2">
    <location>
        <position position="203"/>
    </location>
</feature>
<dbReference type="PANTHER" id="PTHR13504:SF38">
    <property type="entry name" value="FIDO DOMAIN-CONTAINING PROTEIN"/>
    <property type="match status" value="1"/>
</dbReference>
<organism evidence="7 8">
    <name type="scientific">Halolactibacillus halophilus</name>
    <dbReference type="NCBI Taxonomy" id="306540"/>
    <lineage>
        <taxon>Bacteria</taxon>
        <taxon>Bacillati</taxon>
        <taxon>Bacillota</taxon>
        <taxon>Bacilli</taxon>
        <taxon>Bacillales</taxon>
        <taxon>Bacillaceae</taxon>
        <taxon>Halolactibacillus</taxon>
    </lineage>
</organism>
<dbReference type="GO" id="GO:0005524">
    <property type="term" value="F:ATP binding"/>
    <property type="evidence" value="ECO:0007669"/>
    <property type="project" value="UniProtKB-KW"/>
</dbReference>
<gene>
    <name evidence="6" type="ORF">HHA03_05240</name>
    <name evidence="7" type="ORF">SAMN05421839_10410</name>
</gene>
<dbReference type="Pfam" id="PF02661">
    <property type="entry name" value="Fic"/>
    <property type="match status" value="1"/>
</dbReference>
<dbReference type="SUPFAM" id="SSF140931">
    <property type="entry name" value="Fic-like"/>
    <property type="match status" value="1"/>
</dbReference>
<feature type="binding site" evidence="1">
    <location>
        <position position="65"/>
    </location>
    <ligand>
        <name>ATP</name>
        <dbReference type="ChEBI" id="CHEBI:30616"/>
    </ligand>
</feature>
<dbReference type="STRING" id="306540.SAMN05421839_10410"/>
<dbReference type="InterPro" id="IPR036597">
    <property type="entry name" value="Fido-like_dom_sf"/>
</dbReference>
<evidence type="ECO:0000313" key="7">
    <source>
        <dbReference type="EMBL" id="SFP04135.1"/>
    </source>
</evidence>
<dbReference type="PROSITE" id="PS51459">
    <property type="entry name" value="FIDO"/>
    <property type="match status" value="1"/>
</dbReference>
<evidence type="ECO:0000313" key="9">
    <source>
        <dbReference type="Proteomes" id="UP000321547"/>
    </source>
</evidence>
<feature type="binding site" evidence="3">
    <location>
        <begin position="207"/>
        <end position="214"/>
    </location>
    <ligand>
        <name>ATP</name>
        <dbReference type="ChEBI" id="CHEBI:30616"/>
    </ligand>
</feature>
<name>A0A1I5M3Q2_9BACI</name>
<dbReference type="Proteomes" id="UP000321547">
    <property type="component" value="Unassembled WGS sequence"/>
</dbReference>
<keyword evidence="4" id="KW-0175">Coiled coil</keyword>
<dbReference type="EMBL" id="BJWI01000004">
    <property type="protein sequence ID" value="GEM00992.1"/>
    <property type="molecule type" value="Genomic_DNA"/>
</dbReference>
<evidence type="ECO:0000256" key="2">
    <source>
        <dbReference type="PIRSR" id="PIRSR640198-1"/>
    </source>
</evidence>
<evidence type="ECO:0000313" key="8">
    <source>
        <dbReference type="Proteomes" id="UP000242243"/>
    </source>
</evidence>
<evidence type="ECO:0000256" key="3">
    <source>
        <dbReference type="PIRSR" id="PIRSR640198-2"/>
    </source>
</evidence>
<sequence length="367" mass="42996">MRKSYTLPPLPITFDAETELSFYKLVVEASSMLEKLKQKMRYSLVSESFLQLITLKESVQSTRIEGTQVTFSEMLEDEIDQKEDWEKIEVRNYQKALTIGIETIQAGYPLSERLIRDMHNTLMNDGRGSTSARGEYRMIQNFIGPTNDIKDASYVPPEPQLMGEYMANLERYINGHPYMDEDKDNLHPLIKAAIIHAQFESIHPFLDGNGRLGRILIVLYMLHSNIIDSPSFFLSEELEKEKFKYYSMLNGIRAINRHEPDWHSWITFFLEATIRMAKRQINKLEQAERLFEEGLNKIQQPSTEKVWGALFKYPIATVHQIEKETQLAPVTIRKSLNQLIELSFIYGDDKKRNRRFFHYDLIRIIND</sequence>
<accession>A0A1I5M3Q2</accession>
<evidence type="ECO:0000313" key="6">
    <source>
        <dbReference type="EMBL" id="GEM00992.1"/>
    </source>
</evidence>
<dbReference type="InterPro" id="IPR003812">
    <property type="entry name" value="Fido"/>
</dbReference>
<feature type="binding site" evidence="3">
    <location>
        <begin position="245"/>
        <end position="246"/>
    </location>
    <ligand>
        <name>ATP</name>
        <dbReference type="ChEBI" id="CHEBI:30616"/>
    </ligand>
</feature>
<reference evidence="7 8" key="1">
    <citation type="submission" date="2016-10" db="EMBL/GenBank/DDBJ databases">
        <authorList>
            <person name="de Groot N.N."/>
        </authorList>
    </citation>
    <scope>NUCLEOTIDE SEQUENCE [LARGE SCALE GENOMIC DNA]</scope>
    <source>
        <strain evidence="7 8">DSM 17073</strain>
    </source>
</reference>
<dbReference type="InterPro" id="IPR026287">
    <property type="entry name" value="SoFic-like"/>
</dbReference>
<dbReference type="PANTHER" id="PTHR13504">
    <property type="entry name" value="FIDO DOMAIN-CONTAINING PROTEIN DDB_G0283145"/>
    <property type="match status" value="1"/>
</dbReference>
<dbReference type="EMBL" id="FOXC01000004">
    <property type="protein sequence ID" value="SFP04135.1"/>
    <property type="molecule type" value="Genomic_DNA"/>
</dbReference>
<dbReference type="Gene3D" id="1.10.3290.10">
    <property type="entry name" value="Fido-like domain"/>
    <property type="match status" value="1"/>
</dbReference>
<dbReference type="PIRSF" id="PIRSF038925">
    <property type="entry name" value="AMP-prot_trans"/>
    <property type="match status" value="1"/>
</dbReference>
<keyword evidence="1" id="KW-0547">Nucleotide-binding</keyword>
<dbReference type="AlphaFoldDB" id="A0A1I5M3Q2"/>
<evidence type="ECO:0000259" key="5">
    <source>
        <dbReference type="PROSITE" id="PS51459"/>
    </source>
</evidence>
<dbReference type="InterPro" id="IPR040198">
    <property type="entry name" value="Fido_containing"/>
</dbReference>
<dbReference type="Pfam" id="PF13784">
    <property type="entry name" value="Fic_N"/>
    <property type="match status" value="1"/>
</dbReference>
<keyword evidence="9" id="KW-1185">Reference proteome</keyword>
<keyword evidence="1" id="KW-0067">ATP-binding</keyword>
<feature type="domain" description="Fido" evidence="5">
    <location>
        <begin position="110"/>
        <end position="271"/>
    </location>
</feature>
<feature type="coiled-coil region" evidence="4">
    <location>
        <begin position="270"/>
        <end position="297"/>
    </location>
</feature>
<feature type="binding site" evidence="1">
    <location>
        <position position="203"/>
    </location>
    <ligand>
        <name>ATP</name>
        <dbReference type="ChEBI" id="CHEBI:30616"/>
    </ligand>
</feature>
<dbReference type="InterPro" id="IPR025758">
    <property type="entry name" value="Fic/DOC_N"/>
</dbReference>
<dbReference type="OrthoDB" id="9813719at2"/>
<evidence type="ECO:0000256" key="4">
    <source>
        <dbReference type="SAM" id="Coils"/>
    </source>
</evidence>